<keyword evidence="4" id="KW-0964">Secreted</keyword>
<reference evidence="7" key="1">
    <citation type="submission" date="2021-04" db="EMBL/GenBank/DDBJ databases">
        <title>Proteiniclasticum sedimins sp. nov., an obligate anaerobic bacterium isolated from anaerobic sludge.</title>
        <authorList>
            <person name="Liu J."/>
        </authorList>
    </citation>
    <scope>NUCLEOTIDE SEQUENCE</scope>
    <source>
        <strain evidence="7">BAD-10</strain>
    </source>
</reference>
<evidence type="ECO:0000256" key="2">
    <source>
        <dbReference type="ARBA" id="ARBA00009006"/>
    </source>
</evidence>
<dbReference type="Gene3D" id="3.10.450.30">
    <property type="entry name" value="Microbial ribonucleases"/>
    <property type="match status" value="1"/>
</dbReference>
<dbReference type="GO" id="GO:0003723">
    <property type="term" value="F:RNA binding"/>
    <property type="evidence" value="ECO:0007669"/>
    <property type="project" value="InterPro"/>
</dbReference>
<keyword evidence="8" id="KW-1185">Reference proteome</keyword>
<accession>A0A941CPJ5</accession>
<dbReference type="AlphaFoldDB" id="A0A941CPJ5"/>
<dbReference type="SUPFAM" id="SSF53933">
    <property type="entry name" value="Microbial ribonucleases"/>
    <property type="match status" value="1"/>
</dbReference>
<comment type="similarity">
    <text evidence="2">Belongs to the ribonuclease N1/T1 family.</text>
</comment>
<evidence type="ECO:0000256" key="1">
    <source>
        <dbReference type="ARBA" id="ARBA00004613"/>
    </source>
</evidence>
<comment type="caution">
    <text evidence="7">The sequence shown here is derived from an EMBL/GenBank/DDBJ whole genome shotgun (WGS) entry which is preliminary data.</text>
</comment>
<evidence type="ECO:0000256" key="6">
    <source>
        <dbReference type="ARBA" id="ARBA00022801"/>
    </source>
</evidence>
<keyword evidence="5" id="KW-0540">Nuclease</keyword>
<dbReference type="InterPro" id="IPR016191">
    <property type="entry name" value="Ribonuclease/ribotoxin"/>
</dbReference>
<dbReference type="Pfam" id="PF00545">
    <property type="entry name" value="Ribonuclease"/>
    <property type="match status" value="1"/>
</dbReference>
<organism evidence="7 8">
    <name type="scientific">Proteiniclasticum sediminis</name>
    <dbReference type="NCBI Taxonomy" id="2804028"/>
    <lineage>
        <taxon>Bacteria</taxon>
        <taxon>Bacillati</taxon>
        <taxon>Bacillota</taxon>
        <taxon>Clostridia</taxon>
        <taxon>Eubacteriales</taxon>
        <taxon>Clostridiaceae</taxon>
        <taxon>Proteiniclasticum</taxon>
    </lineage>
</organism>
<keyword evidence="6" id="KW-0378">Hydrolase</keyword>
<gene>
    <name evidence="7" type="ORF">KCG48_09250</name>
</gene>
<comment type="subcellular location">
    <subcellularLocation>
        <location evidence="1">Secreted</location>
    </subcellularLocation>
</comment>
<proteinExistence type="inferred from homology"/>
<protein>
    <recommendedName>
        <fullName evidence="3">Ribonuclease</fullName>
    </recommendedName>
</protein>
<evidence type="ECO:0000256" key="4">
    <source>
        <dbReference type="ARBA" id="ARBA00022525"/>
    </source>
</evidence>
<dbReference type="GO" id="GO:0016787">
    <property type="term" value="F:hydrolase activity"/>
    <property type="evidence" value="ECO:0007669"/>
    <property type="project" value="UniProtKB-KW"/>
</dbReference>
<dbReference type="PRINTS" id="PR00117">
    <property type="entry name" value="BARNASE"/>
</dbReference>
<evidence type="ECO:0000313" key="8">
    <source>
        <dbReference type="Proteomes" id="UP000675379"/>
    </source>
</evidence>
<evidence type="ECO:0000313" key="7">
    <source>
        <dbReference type="EMBL" id="MBR0576526.1"/>
    </source>
</evidence>
<dbReference type="GO" id="GO:0004521">
    <property type="term" value="F:RNA endonuclease activity"/>
    <property type="evidence" value="ECO:0007669"/>
    <property type="project" value="InterPro"/>
</dbReference>
<dbReference type="PROSITE" id="PS51257">
    <property type="entry name" value="PROKAR_LIPOPROTEIN"/>
    <property type="match status" value="1"/>
</dbReference>
<dbReference type="EMBL" id="JAGSCS010000011">
    <property type="protein sequence ID" value="MBR0576526.1"/>
    <property type="molecule type" value="Genomic_DNA"/>
</dbReference>
<evidence type="ECO:0000256" key="5">
    <source>
        <dbReference type="ARBA" id="ARBA00022722"/>
    </source>
</evidence>
<name>A0A941CPJ5_9CLOT</name>
<evidence type="ECO:0000256" key="3">
    <source>
        <dbReference type="ARBA" id="ARBA00022214"/>
    </source>
</evidence>
<dbReference type="GO" id="GO:0005576">
    <property type="term" value="C:extracellular region"/>
    <property type="evidence" value="ECO:0007669"/>
    <property type="project" value="UniProtKB-SubCell"/>
</dbReference>
<dbReference type="Proteomes" id="UP000675379">
    <property type="component" value="Unassembled WGS sequence"/>
</dbReference>
<dbReference type="RefSeq" id="WP_211801543.1">
    <property type="nucleotide sequence ID" value="NZ_JAGSCS010000011.1"/>
</dbReference>
<sequence>MRRNLWTKPTALLLLLFFFLLGAAGCLPVESAPPVETGVTGAILEDGVYTSKEEVALYLHTYGKLPRNFLTKNEAMDKGWEASKGNLWDVTDKMSIGGDRFGNREGLLPKAAGRQWYECDINYTGGFRGEERLVYSNDGLIYYTRDHYQTFTKLYGGD</sequence>
<dbReference type="InterPro" id="IPR000026">
    <property type="entry name" value="N1-like"/>
</dbReference>
<dbReference type="InterPro" id="IPR001887">
    <property type="entry name" value="Barnase"/>
</dbReference>